<gene>
    <name evidence="2" type="ORF">GCM10023205_42580</name>
</gene>
<feature type="transmembrane region" description="Helical" evidence="1">
    <location>
        <begin position="7"/>
        <end position="22"/>
    </location>
</feature>
<reference evidence="3" key="1">
    <citation type="journal article" date="2019" name="Int. J. Syst. Evol. Microbiol.">
        <title>The Global Catalogue of Microorganisms (GCM) 10K type strain sequencing project: providing services to taxonomists for standard genome sequencing and annotation.</title>
        <authorList>
            <consortium name="The Broad Institute Genomics Platform"/>
            <consortium name="The Broad Institute Genome Sequencing Center for Infectious Disease"/>
            <person name="Wu L."/>
            <person name="Ma J."/>
        </authorList>
    </citation>
    <scope>NUCLEOTIDE SEQUENCE [LARGE SCALE GENOMIC DNA]</scope>
    <source>
        <strain evidence="3">JCM 17986</strain>
    </source>
</reference>
<comment type="caution">
    <text evidence="2">The sequence shown here is derived from an EMBL/GenBank/DDBJ whole genome shotgun (WGS) entry which is preliminary data.</text>
</comment>
<evidence type="ECO:0000313" key="2">
    <source>
        <dbReference type="EMBL" id="GAA4972039.1"/>
    </source>
</evidence>
<keyword evidence="1" id="KW-1133">Transmembrane helix</keyword>
<keyword evidence="1" id="KW-0472">Membrane</keyword>
<dbReference type="EMBL" id="BAABHS010000014">
    <property type="protein sequence ID" value="GAA4972039.1"/>
    <property type="molecule type" value="Genomic_DNA"/>
</dbReference>
<dbReference type="RefSeq" id="WP_345677159.1">
    <property type="nucleotide sequence ID" value="NZ_BAABHS010000014.1"/>
</dbReference>
<organism evidence="2 3">
    <name type="scientific">Yinghuangia aomiensis</name>
    <dbReference type="NCBI Taxonomy" id="676205"/>
    <lineage>
        <taxon>Bacteria</taxon>
        <taxon>Bacillati</taxon>
        <taxon>Actinomycetota</taxon>
        <taxon>Actinomycetes</taxon>
        <taxon>Kitasatosporales</taxon>
        <taxon>Streptomycetaceae</taxon>
        <taxon>Yinghuangia</taxon>
    </lineage>
</organism>
<accession>A0ABP9HJX4</accession>
<keyword evidence="1" id="KW-0812">Transmembrane</keyword>
<keyword evidence="3" id="KW-1185">Reference proteome</keyword>
<evidence type="ECO:0000313" key="3">
    <source>
        <dbReference type="Proteomes" id="UP001500466"/>
    </source>
</evidence>
<name>A0ABP9HJX4_9ACTN</name>
<dbReference type="Proteomes" id="UP001500466">
    <property type="component" value="Unassembled WGS sequence"/>
</dbReference>
<proteinExistence type="predicted"/>
<sequence>MSNRGPYIAAGVVLAIIALWIIPGWLAWFVFGALIGIPVVAWLTLDRGQRRRIRNMRNRRLP</sequence>
<evidence type="ECO:0000256" key="1">
    <source>
        <dbReference type="SAM" id="Phobius"/>
    </source>
</evidence>
<protein>
    <submittedName>
        <fullName evidence="2">Uncharacterized protein</fullName>
    </submittedName>
</protein>
<feature type="transmembrane region" description="Helical" evidence="1">
    <location>
        <begin position="28"/>
        <end position="45"/>
    </location>
</feature>